<dbReference type="InterPro" id="IPR002347">
    <property type="entry name" value="SDR_fam"/>
</dbReference>
<dbReference type="PANTHER" id="PTHR43639:SF1">
    <property type="entry name" value="SHORT-CHAIN DEHYDROGENASE_REDUCTASE FAMILY PROTEIN"/>
    <property type="match status" value="1"/>
</dbReference>
<dbReference type="AlphaFoldDB" id="A0A327MCW0"/>
<dbReference type="Gene3D" id="3.40.50.720">
    <property type="entry name" value="NAD(P)-binding Rossmann-like Domain"/>
    <property type="match status" value="1"/>
</dbReference>
<dbReference type="EMBL" id="QLIX01000001">
    <property type="protein sequence ID" value="RAI60830.1"/>
    <property type="molecule type" value="Genomic_DNA"/>
</dbReference>
<evidence type="ECO:0000256" key="2">
    <source>
        <dbReference type="ARBA" id="ARBA00023002"/>
    </source>
</evidence>
<reference evidence="4" key="1">
    <citation type="submission" date="2018-06" db="EMBL/GenBank/DDBJ databases">
        <authorList>
            <person name="Khan S.A."/>
        </authorList>
    </citation>
    <scope>NUCLEOTIDE SEQUENCE [LARGE SCALE GENOMIC DNA]</scope>
    <source>
        <strain evidence="4">DB-1506</strain>
    </source>
</reference>
<comment type="caution">
    <text evidence="3">The sequence shown here is derived from an EMBL/GenBank/DDBJ whole genome shotgun (WGS) entry which is preliminary data.</text>
</comment>
<evidence type="ECO:0000313" key="4">
    <source>
        <dbReference type="Proteomes" id="UP000249065"/>
    </source>
</evidence>
<gene>
    <name evidence="3" type="ORF">DOO78_01495</name>
</gene>
<sequence>MMDRPLAGHVALVTGASRGLGAATAIELARLGAHCVLTARTQGALEEVDDAIRSLGGQSTLFPLDLIRDGEKLDMVGPSIAQRFGRLDILVHAAGLLAKLTPTAHIMPRDWQEAVAVNLSAAWRLIRSADPPLRAAPAGRAVFLTDAVVAEPRAYWGLYGFGKAGQEHLARSWAAEVANTPLRVNLFDPGPVATRLRMVAMPGEDQSRLPQPADLAPEIAALCLPGETRNGAVIRRGG</sequence>
<proteinExistence type="inferred from homology"/>
<name>A0A327MCW0_9PROT</name>
<evidence type="ECO:0000256" key="1">
    <source>
        <dbReference type="ARBA" id="ARBA00006484"/>
    </source>
</evidence>
<dbReference type="SUPFAM" id="SSF51735">
    <property type="entry name" value="NAD(P)-binding Rossmann-fold domains"/>
    <property type="match status" value="1"/>
</dbReference>
<evidence type="ECO:0000313" key="3">
    <source>
        <dbReference type="EMBL" id="RAI60830.1"/>
    </source>
</evidence>
<dbReference type="GO" id="GO:0016491">
    <property type="term" value="F:oxidoreductase activity"/>
    <property type="evidence" value="ECO:0007669"/>
    <property type="project" value="UniProtKB-KW"/>
</dbReference>
<accession>A0A327MCW0</accession>
<dbReference type="Pfam" id="PF00106">
    <property type="entry name" value="adh_short"/>
    <property type="match status" value="1"/>
</dbReference>
<dbReference type="OrthoDB" id="9790785at2"/>
<organism evidence="3 4">
    <name type="scientific">Roseicella frigidaeris</name>
    <dbReference type="NCBI Taxonomy" id="2230885"/>
    <lineage>
        <taxon>Bacteria</taxon>
        <taxon>Pseudomonadati</taxon>
        <taxon>Pseudomonadota</taxon>
        <taxon>Alphaproteobacteria</taxon>
        <taxon>Acetobacterales</taxon>
        <taxon>Roseomonadaceae</taxon>
        <taxon>Roseicella</taxon>
    </lineage>
</organism>
<keyword evidence="2" id="KW-0560">Oxidoreductase</keyword>
<dbReference type="InterPro" id="IPR036291">
    <property type="entry name" value="NAD(P)-bd_dom_sf"/>
</dbReference>
<keyword evidence="4" id="KW-1185">Reference proteome</keyword>
<dbReference type="PANTHER" id="PTHR43639">
    <property type="entry name" value="OXIDOREDUCTASE, SHORT-CHAIN DEHYDROGENASE/REDUCTASE FAMILY (AFU_ORTHOLOGUE AFUA_5G02870)"/>
    <property type="match status" value="1"/>
</dbReference>
<dbReference type="Proteomes" id="UP000249065">
    <property type="component" value="Unassembled WGS sequence"/>
</dbReference>
<dbReference type="PRINTS" id="PR00081">
    <property type="entry name" value="GDHRDH"/>
</dbReference>
<protein>
    <submittedName>
        <fullName evidence="3">Oxidoreductase</fullName>
    </submittedName>
</protein>
<comment type="similarity">
    <text evidence="1">Belongs to the short-chain dehydrogenases/reductases (SDR) family.</text>
</comment>